<name>A0A5B7DF96_PORTR</name>
<accession>A0A5B7DF96</accession>
<reference evidence="1 2" key="1">
    <citation type="submission" date="2019-05" db="EMBL/GenBank/DDBJ databases">
        <title>Another draft genome of Portunus trituberculatus and its Hox gene families provides insights of decapod evolution.</title>
        <authorList>
            <person name="Jeong J.-H."/>
            <person name="Song I."/>
            <person name="Kim S."/>
            <person name="Choi T."/>
            <person name="Kim D."/>
            <person name="Ryu S."/>
            <person name="Kim W."/>
        </authorList>
    </citation>
    <scope>NUCLEOTIDE SEQUENCE [LARGE SCALE GENOMIC DNA]</scope>
    <source>
        <tissue evidence="1">Muscle</tissue>
    </source>
</reference>
<proteinExistence type="predicted"/>
<protein>
    <submittedName>
        <fullName evidence="1">Uncharacterized protein</fullName>
    </submittedName>
</protein>
<gene>
    <name evidence="1" type="ORF">E2C01_013044</name>
</gene>
<evidence type="ECO:0000313" key="2">
    <source>
        <dbReference type="Proteomes" id="UP000324222"/>
    </source>
</evidence>
<dbReference type="AlphaFoldDB" id="A0A5B7DF96"/>
<dbReference type="Proteomes" id="UP000324222">
    <property type="component" value="Unassembled WGS sequence"/>
</dbReference>
<comment type="caution">
    <text evidence="1">The sequence shown here is derived from an EMBL/GenBank/DDBJ whole genome shotgun (WGS) entry which is preliminary data.</text>
</comment>
<evidence type="ECO:0000313" key="1">
    <source>
        <dbReference type="EMBL" id="MPC20111.1"/>
    </source>
</evidence>
<organism evidence="1 2">
    <name type="scientific">Portunus trituberculatus</name>
    <name type="common">Swimming crab</name>
    <name type="synonym">Neptunus trituberculatus</name>
    <dbReference type="NCBI Taxonomy" id="210409"/>
    <lineage>
        <taxon>Eukaryota</taxon>
        <taxon>Metazoa</taxon>
        <taxon>Ecdysozoa</taxon>
        <taxon>Arthropoda</taxon>
        <taxon>Crustacea</taxon>
        <taxon>Multicrustacea</taxon>
        <taxon>Malacostraca</taxon>
        <taxon>Eumalacostraca</taxon>
        <taxon>Eucarida</taxon>
        <taxon>Decapoda</taxon>
        <taxon>Pleocyemata</taxon>
        <taxon>Brachyura</taxon>
        <taxon>Eubrachyura</taxon>
        <taxon>Portunoidea</taxon>
        <taxon>Portunidae</taxon>
        <taxon>Portuninae</taxon>
        <taxon>Portunus</taxon>
    </lineage>
</organism>
<dbReference type="EMBL" id="VSRR010000835">
    <property type="protein sequence ID" value="MPC20111.1"/>
    <property type="molecule type" value="Genomic_DNA"/>
</dbReference>
<keyword evidence="2" id="KW-1185">Reference proteome</keyword>
<sequence length="108" mass="12371">MKVNATKEVSYLAHQLEEDVNDDWNDPRCLGINLRGHNTRMKTVGCDTYRKTNNHYLISPAELPVTMTVFPSSLVRESNLPDLNRYMTRTTTTVTANPIRACHMMSTR</sequence>